<keyword evidence="2" id="KW-0732">Signal</keyword>
<keyword evidence="4" id="KW-1185">Reference proteome</keyword>
<feature type="chain" id="PRO_5044598052" description="Somatostatin/Cortistatin C-terminal domain-containing protein" evidence="2">
    <location>
        <begin position="19"/>
        <end position="112"/>
    </location>
</feature>
<evidence type="ECO:0008006" key="5">
    <source>
        <dbReference type="Google" id="ProtNLM"/>
    </source>
</evidence>
<proteinExistence type="predicted"/>
<protein>
    <recommendedName>
        <fullName evidence="5">Somatostatin/Cortistatin C-terminal domain-containing protein</fullName>
    </recommendedName>
</protein>
<dbReference type="OrthoDB" id="8519032at2759"/>
<organism evidence="3 4">
    <name type="scientific">Anabas testudineus</name>
    <name type="common">Climbing perch</name>
    <name type="synonym">Anthias testudineus</name>
    <dbReference type="NCBI Taxonomy" id="64144"/>
    <lineage>
        <taxon>Eukaryota</taxon>
        <taxon>Metazoa</taxon>
        <taxon>Chordata</taxon>
        <taxon>Craniata</taxon>
        <taxon>Vertebrata</taxon>
        <taxon>Euteleostomi</taxon>
        <taxon>Actinopterygii</taxon>
        <taxon>Neopterygii</taxon>
        <taxon>Teleostei</taxon>
        <taxon>Neoteleostei</taxon>
        <taxon>Acanthomorphata</taxon>
        <taxon>Anabantaria</taxon>
        <taxon>Anabantiformes</taxon>
        <taxon>Anabantoidei</taxon>
        <taxon>Anabantidae</taxon>
        <taxon>Anabas</taxon>
    </lineage>
</organism>
<dbReference type="AlphaFoldDB" id="A0A3Q1IE95"/>
<name>A0A3Q1IE95_ANATE</name>
<dbReference type="GeneTree" id="ENSGT00940000177127"/>
<dbReference type="Ensembl" id="ENSATET00000018766.2">
    <property type="protein sequence ID" value="ENSATEP00000018455.1"/>
    <property type="gene ID" value="ENSATEG00000032227.1"/>
</dbReference>
<accession>A0A3Q1IE95</accession>
<sequence>MAYIVCVLVLLGCAVCIAENTETDQELNDLQVQQDSLSWLNKLYKNQDSAKTQNFADLLYKFSKSENGIRPKGPKDPKKQEKNRRGLDSGNTTQPQRRPGCRVLFWKSWSTC</sequence>
<feature type="compositionally biased region" description="Basic and acidic residues" evidence="1">
    <location>
        <begin position="65"/>
        <end position="87"/>
    </location>
</feature>
<feature type="signal peptide" evidence="2">
    <location>
        <begin position="1"/>
        <end position="18"/>
    </location>
</feature>
<feature type="region of interest" description="Disordered" evidence="1">
    <location>
        <begin position="65"/>
        <end position="99"/>
    </location>
</feature>
<evidence type="ECO:0000256" key="2">
    <source>
        <dbReference type="SAM" id="SignalP"/>
    </source>
</evidence>
<dbReference type="OMA" id="WKSWTSC"/>
<reference evidence="3" key="2">
    <citation type="submission" date="2025-05" db="UniProtKB">
        <authorList>
            <consortium name="Ensembl"/>
        </authorList>
    </citation>
    <scope>IDENTIFICATION</scope>
</reference>
<evidence type="ECO:0000256" key="1">
    <source>
        <dbReference type="SAM" id="MobiDB-lite"/>
    </source>
</evidence>
<dbReference type="Proteomes" id="UP000265040">
    <property type="component" value="Chromosome 17"/>
</dbReference>
<reference evidence="3" key="1">
    <citation type="submission" date="2021-04" db="EMBL/GenBank/DDBJ databases">
        <authorList>
            <consortium name="Wellcome Sanger Institute Data Sharing"/>
        </authorList>
    </citation>
    <scope>NUCLEOTIDE SEQUENCE [LARGE SCALE GENOMIC DNA]</scope>
</reference>
<dbReference type="Ensembl" id="ENSATET00000018749.2">
    <property type="protein sequence ID" value="ENSATEP00000018438.1"/>
    <property type="gene ID" value="ENSATEG00000033704.1"/>
</dbReference>
<evidence type="ECO:0000313" key="3">
    <source>
        <dbReference type="Ensembl" id="ENSATEP00000018455.1"/>
    </source>
</evidence>
<dbReference type="STRING" id="64144.ENSATEP00000018438"/>
<evidence type="ECO:0000313" key="4">
    <source>
        <dbReference type="Proteomes" id="UP000265040"/>
    </source>
</evidence>